<organism evidence="1 2">
    <name type="scientific">Candidatus Cyrtobacter comes</name>
    <dbReference type="NCBI Taxonomy" id="675776"/>
    <lineage>
        <taxon>Bacteria</taxon>
        <taxon>Pseudomonadati</taxon>
        <taxon>Pseudomonadota</taxon>
        <taxon>Alphaproteobacteria</taxon>
        <taxon>Rickettsiales</taxon>
        <taxon>Candidatus Midichloriaceae</taxon>
        <taxon>Candidatus Cyrtobacter</taxon>
    </lineage>
</organism>
<dbReference type="Proteomes" id="UP001293791">
    <property type="component" value="Unassembled WGS sequence"/>
</dbReference>
<reference evidence="1 2" key="1">
    <citation type="submission" date="2023-02" db="EMBL/GenBank/DDBJ databases">
        <title>Host association and intracellularity evolved multiple times independently in the Rickettsiales.</title>
        <authorList>
            <person name="Castelli M."/>
            <person name="Nardi T."/>
            <person name="Gammuto L."/>
            <person name="Bellinzona G."/>
            <person name="Sabaneyeva E."/>
            <person name="Potekhin A."/>
            <person name="Serra V."/>
            <person name="Petroni G."/>
            <person name="Sassera D."/>
        </authorList>
    </citation>
    <scope>NUCLEOTIDE SEQUENCE [LARGE SCALE GENOMIC DNA]</scope>
    <source>
        <strain evidence="1 2">BOD18</strain>
    </source>
</reference>
<gene>
    <name evidence="1" type="ORF">Cyrtocomes_01146</name>
</gene>
<comment type="caution">
    <text evidence="1">The sequence shown here is derived from an EMBL/GenBank/DDBJ whole genome shotgun (WGS) entry which is preliminary data.</text>
</comment>
<proteinExistence type="predicted"/>
<protein>
    <submittedName>
        <fullName evidence="1">Uncharacterized protein</fullName>
    </submittedName>
</protein>
<accession>A0ABU5L9F3</accession>
<dbReference type="EMBL" id="JARGYT010000103">
    <property type="protein sequence ID" value="MDZ5762752.1"/>
    <property type="molecule type" value="Genomic_DNA"/>
</dbReference>
<evidence type="ECO:0000313" key="1">
    <source>
        <dbReference type="EMBL" id="MDZ5762752.1"/>
    </source>
</evidence>
<sequence>MAEIRKLYNEGIDFDLIYQVSGGNAIFKAAYIRR</sequence>
<evidence type="ECO:0000313" key="2">
    <source>
        <dbReference type="Proteomes" id="UP001293791"/>
    </source>
</evidence>
<name>A0ABU5L9F3_9RICK</name>
<keyword evidence="2" id="KW-1185">Reference proteome</keyword>